<accession>A0AAN7MNM8</accession>
<gene>
    <name evidence="2" type="ORF">QYF61_004260</name>
</gene>
<evidence type="ECO:0000313" key="3">
    <source>
        <dbReference type="Proteomes" id="UP001333110"/>
    </source>
</evidence>
<dbReference type="InterPro" id="IPR000477">
    <property type="entry name" value="RT_dom"/>
</dbReference>
<dbReference type="Pfam" id="PF00078">
    <property type="entry name" value="RVT_1"/>
    <property type="match status" value="1"/>
</dbReference>
<proteinExistence type="predicted"/>
<dbReference type="PROSITE" id="PS50878">
    <property type="entry name" value="RT_POL"/>
    <property type="match status" value="1"/>
</dbReference>
<organism evidence="2 3">
    <name type="scientific">Mycteria americana</name>
    <name type="common">Wood stork</name>
    <dbReference type="NCBI Taxonomy" id="33587"/>
    <lineage>
        <taxon>Eukaryota</taxon>
        <taxon>Metazoa</taxon>
        <taxon>Chordata</taxon>
        <taxon>Craniata</taxon>
        <taxon>Vertebrata</taxon>
        <taxon>Euteleostomi</taxon>
        <taxon>Archelosauria</taxon>
        <taxon>Archosauria</taxon>
        <taxon>Dinosauria</taxon>
        <taxon>Saurischia</taxon>
        <taxon>Theropoda</taxon>
        <taxon>Coelurosauria</taxon>
        <taxon>Aves</taxon>
        <taxon>Neognathae</taxon>
        <taxon>Neoaves</taxon>
        <taxon>Aequornithes</taxon>
        <taxon>Ciconiiformes</taxon>
        <taxon>Ciconiidae</taxon>
        <taxon>Mycteria</taxon>
    </lineage>
</organism>
<protein>
    <recommendedName>
        <fullName evidence="1">Reverse transcriptase domain-containing protein</fullName>
    </recommendedName>
</protein>
<dbReference type="AlphaFoldDB" id="A0AAN7MNM8"/>
<dbReference type="InterPro" id="IPR043502">
    <property type="entry name" value="DNA/RNA_pol_sf"/>
</dbReference>
<dbReference type="EMBL" id="JAUNZN010000018">
    <property type="protein sequence ID" value="KAK4810480.1"/>
    <property type="molecule type" value="Genomic_DNA"/>
</dbReference>
<reference evidence="2 3" key="1">
    <citation type="journal article" date="2023" name="J. Hered.">
        <title>Chromosome-level genome of the wood stork (Mycteria americana) provides insight into avian chromosome evolution.</title>
        <authorList>
            <person name="Flamio R. Jr."/>
            <person name="Ramstad K.M."/>
        </authorList>
    </citation>
    <scope>NUCLEOTIDE SEQUENCE [LARGE SCALE GENOMIC DNA]</scope>
    <source>
        <strain evidence="2">JAX WOST 10</strain>
    </source>
</reference>
<evidence type="ECO:0000313" key="2">
    <source>
        <dbReference type="EMBL" id="KAK4810480.1"/>
    </source>
</evidence>
<name>A0AAN7MNM8_MYCAM</name>
<feature type="domain" description="Reverse transcriptase" evidence="1">
    <location>
        <begin position="1"/>
        <end position="229"/>
    </location>
</feature>
<keyword evidence="3" id="KW-1185">Reference proteome</keyword>
<sequence length="467" mass="53749">MKPRQGKFRLDLRKRFFTERVVGHRNRLPREVVTAPSLSEFEERLDDTLSHMVYQSTYQSIPNLMLPQSKAFDTVSHSILLEKLAAHGLDRHTLRWLKNWLDGWAQRVVGNRVKSSWRPVTSGVPQGSVLGPVLFNIFINDLDEGVECTLSKFADDTKLGRSVDLLEGRKALQRDLDRLDRWAGANCMRFNKAKCKVLHLGRNNPMQRYRLGEEWLESCQAEKDLGVLVDSCLNMSQQCAQVAKKANGILACIRNRVASRTREVIVPLYSALFWAPHYKGDTEVLEHVQRRAMKLVKGLEHKSYEERLRELGLFSLEKRRLRGDLITLFNYLKGGCREVGVGLFSQVTSDRTRGNGLKLHQGRFRLDIRKFYFTERVIKHWNRLPREVVESPSLEAKQSQLSQPFLIGEMLQSFNHLRGPLLDSLQYVHVSPILGSPELDTVLQDGFWLPVLVILNNELILMVASWL</sequence>
<dbReference type="SUPFAM" id="SSF56672">
    <property type="entry name" value="DNA/RNA polymerases"/>
    <property type="match status" value="1"/>
</dbReference>
<evidence type="ECO:0000259" key="1">
    <source>
        <dbReference type="PROSITE" id="PS50878"/>
    </source>
</evidence>
<comment type="caution">
    <text evidence="2">The sequence shown here is derived from an EMBL/GenBank/DDBJ whole genome shotgun (WGS) entry which is preliminary data.</text>
</comment>
<dbReference type="Proteomes" id="UP001333110">
    <property type="component" value="Unassembled WGS sequence"/>
</dbReference>
<dbReference type="PANTHER" id="PTHR33332">
    <property type="entry name" value="REVERSE TRANSCRIPTASE DOMAIN-CONTAINING PROTEIN"/>
    <property type="match status" value="1"/>
</dbReference>